<dbReference type="Proteomes" id="UP000302163">
    <property type="component" value="Chromosome"/>
</dbReference>
<evidence type="ECO:0000256" key="1">
    <source>
        <dbReference type="SAM" id="MobiDB-lite"/>
    </source>
</evidence>
<name>A0A4V1G7Y7_9ENTR</name>
<organism evidence="2 3">
    <name type="scientific">Jejubacter calystegiae</name>
    <dbReference type="NCBI Taxonomy" id="2579935"/>
    <lineage>
        <taxon>Bacteria</taxon>
        <taxon>Pseudomonadati</taxon>
        <taxon>Pseudomonadota</taxon>
        <taxon>Gammaproteobacteria</taxon>
        <taxon>Enterobacterales</taxon>
        <taxon>Enterobacteriaceae</taxon>
        <taxon>Jejubacter</taxon>
    </lineage>
</organism>
<evidence type="ECO:0000313" key="3">
    <source>
        <dbReference type="Proteomes" id="UP000302163"/>
    </source>
</evidence>
<dbReference type="KEGG" id="izh:FEM41_17340"/>
<protein>
    <submittedName>
        <fullName evidence="2">Uncharacterized protein</fullName>
    </submittedName>
</protein>
<feature type="region of interest" description="Disordered" evidence="1">
    <location>
        <begin position="16"/>
        <end position="46"/>
    </location>
</feature>
<sequence length="110" mass="12922">MVFACKSEWNYNYRRQRPTEMKPVHHNQALQKNRDNGEGNGNSIRGHQSVASGAYSYIRFNIIYIMRTNDKDGRIWWESFTLAVNWLLSTVIQNHPFLQTNQNQMSVSSK</sequence>
<proteinExistence type="predicted"/>
<reference evidence="2 3" key="1">
    <citation type="submission" date="2019-05" db="EMBL/GenBank/DDBJ databases">
        <title>Complete genome sequence of Izhakiella calystegiae KSNA2, an endophyte isolated from beach morning glory (Calystegia soldanella).</title>
        <authorList>
            <person name="Jiang L."/>
            <person name="Jeong J.C."/>
            <person name="Kim C.Y."/>
            <person name="Kim D.H."/>
            <person name="Kim S.W."/>
            <person name="Lee j."/>
        </authorList>
    </citation>
    <scope>NUCLEOTIDE SEQUENCE [LARGE SCALE GENOMIC DNA]</scope>
    <source>
        <strain evidence="2 3">KSNA2</strain>
    </source>
</reference>
<accession>A0A4V1G7Y7</accession>
<dbReference type="EMBL" id="CP040428">
    <property type="protein sequence ID" value="QCT21287.1"/>
    <property type="molecule type" value="Genomic_DNA"/>
</dbReference>
<keyword evidence="3" id="KW-1185">Reference proteome</keyword>
<evidence type="ECO:0000313" key="2">
    <source>
        <dbReference type="EMBL" id="QCT21287.1"/>
    </source>
</evidence>
<gene>
    <name evidence="2" type="ORF">FEM41_17340</name>
</gene>
<dbReference type="AlphaFoldDB" id="A0A4V1G7Y7"/>